<dbReference type="RefSeq" id="WP_152500901.1">
    <property type="nucleotide sequence ID" value="NZ_CP120863.1"/>
</dbReference>
<dbReference type="Proteomes" id="UP001209803">
    <property type="component" value="Chromosome"/>
</dbReference>
<organism evidence="1 2">
    <name type="scientific">Roseibium porphyridii</name>
    <dbReference type="NCBI Taxonomy" id="2866279"/>
    <lineage>
        <taxon>Bacteria</taxon>
        <taxon>Pseudomonadati</taxon>
        <taxon>Pseudomonadota</taxon>
        <taxon>Alphaproteobacteria</taxon>
        <taxon>Hyphomicrobiales</taxon>
        <taxon>Stappiaceae</taxon>
        <taxon>Roseibium</taxon>
    </lineage>
</organism>
<name>A0ABY8FB15_9HYPH</name>
<gene>
    <name evidence="1" type="ORF">K1718_10650</name>
</gene>
<keyword evidence="2" id="KW-1185">Reference proteome</keyword>
<dbReference type="EMBL" id="CP120863">
    <property type="protein sequence ID" value="WFE91794.1"/>
    <property type="molecule type" value="Genomic_DNA"/>
</dbReference>
<reference evidence="1 2" key="1">
    <citation type="submission" date="2023-03" db="EMBL/GenBank/DDBJ databases">
        <title>Roseibium porphyridii sp. nov. and Roseibium rhodosorbium sp. nov. isolated from marine algae, Porphyridium cruentum and Rhodosorus marinus, respectively.</title>
        <authorList>
            <person name="Lee M.W."/>
            <person name="Choi B.J."/>
            <person name="Lee J.K."/>
            <person name="Choi D.G."/>
            <person name="Baek J.H."/>
            <person name="Bayburt H."/>
            <person name="Kim J.M."/>
            <person name="Han D.M."/>
            <person name="Kim K.H."/>
            <person name="Jeon C.O."/>
        </authorList>
    </citation>
    <scope>NUCLEOTIDE SEQUENCE [LARGE SCALE GENOMIC DNA]</scope>
    <source>
        <strain evidence="1 2">KMA01</strain>
    </source>
</reference>
<proteinExistence type="predicted"/>
<sequence>MICTLIASSILLSVEGGSMAVLIPENQSVRIFNETNANGENAVVHLFGETKIQVPGVTAEQVIAALKSCGKEQR</sequence>
<evidence type="ECO:0000313" key="2">
    <source>
        <dbReference type="Proteomes" id="UP001209803"/>
    </source>
</evidence>
<protein>
    <submittedName>
        <fullName evidence="1">Uncharacterized protein</fullName>
    </submittedName>
</protein>
<evidence type="ECO:0000313" key="1">
    <source>
        <dbReference type="EMBL" id="WFE91794.1"/>
    </source>
</evidence>
<accession>A0ABY8FB15</accession>